<dbReference type="RefSeq" id="WP_158371371.1">
    <property type="nucleotide sequence ID" value="NZ_JAOQJU010000023.1"/>
</dbReference>
<dbReference type="Proteomes" id="UP001652431">
    <property type="component" value="Unassembled WGS sequence"/>
</dbReference>
<organism evidence="2 3">
    <name type="scientific">Dorea acetigenes</name>
    <dbReference type="NCBI Taxonomy" id="2981787"/>
    <lineage>
        <taxon>Bacteria</taxon>
        <taxon>Bacillati</taxon>
        <taxon>Bacillota</taxon>
        <taxon>Clostridia</taxon>
        <taxon>Lachnospirales</taxon>
        <taxon>Lachnospiraceae</taxon>
        <taxon>Dorea</taxon>
    </lineage>
</organism>
<feature type="transmembrane region" description="Helical" evidence="1">
    <location>
        <begin position="139"/>
        <end position="162"/>
    </location>
</feature>
<feature type="transmembrane region" description="Helical" evidence="1">
    <location>
        <begin position="43"/>
        <end position="62"/>
    </location>
</feature>
<evidence type="ECO:0000313" key="3">
    <source>
        <dbReference type="Proteomes" id="UP001652431"/>
    </source>
</evidence>
<feature type="transmembrane region" description="Helical" evidence="1">
    <location>
        <begin position="265"/>
        <end position="284"/>
    </location>
</feature>
<dbReference type="PANTHER" id="PTHR43483:SF3">
    <property type="entry name" value="MEMBRANE TRANSPORTER PROTEIN HI_0806-RELATED"/>
    <property type="match status" value="1"/>
</dbReference>
<gene>
    <name evidence="2" type="ORF">OCV99_13955</name>
</gene>
<name>A0ABT2RR71_9FIRM</name>
<keyword evidence="1" id="KW-1133">Transmembrane helix</keyword>
<feature type="transmembrane region" description="Helical" evidence="1">
    <location>
        <begin position="107"/>
        <end position="127"/>
    </location>
</feature>
<dbReference type="PANTHER" id="PTHR43483">
    <property type="entry name" value="MEMBRANE TRANSPORTER PROTEIN HI_0806-RELATED"/>
    <property type="match status" value="1"/>
</dbReference>
<keyword evidence="1" id="KW-0812">Transmembrane</keyword>
<protein>
    <submittedName>
        <fullName evidence="2">Permease</fullName>
    </submittedName>
</protein>
<evidence type="ECO:0000256" key="1">
    <source>
        <dbReference type="SAM" id="Phobius"/>
    </source>
</evidence>
<comment type="caution">
    <text evidence="2">The sequence shown here is derived from an EMBL/GenBank/DDBJ whole genome shotgun (WGS) entry which is preliminary data.</text>
</comment>
<sequence>MLLALQILFGVLVAGTGIGLVVDIAKNRMDELKGATGKQWGAAFAVGIIANFLDTLGCGSYAPSTFMYKIFKQIDDIDIPGTLNVGDTFPVIFEAFIFTASVECDPVFLWIMYACAAVGSFGFATVVTKWPRNKIRYALGSAMVLLAIIMICSNLGVGPFGIVGTATGLTGWKLIVAAVLNILWGALMDIGFGLYAPCMATCLLLGVNATACFPVFMGSCACLMPASSIEFIKTHRYDVPHTLGNMIGGCIGVFIAWKLVTELPMFWLINLVCVVLLWTSYTLISAANRDRKAGIE</sequence>
<dbReference type="EMBL" id="JAOQJU010000023">
    <property type="protein sequence ID" value="MCU6687619.1"/>
    <property type="molecule type" value="Genomic_DNA"/>
</dbReference>
<keyword evidence="1" id="KW-0472">Membrane</keyword>
<proteinExistence type="predicted"/>
<reference evidence="2 3" key="1">
    <citation type="journal article" date="2021" name="ISME Commun">
        <title>Automated analysis of genomic sequences facilitates high-throughput and comprehensive description of bacteria.</title>
        <authorList>
            <person name="Hitch T.C.A."/>
        </authorList>
    </citation>
    <scope>NUCLEOTIDE SEQUENCE [LARGE SCALE GENOMIC DNA]</scope>
    <source>
        <strain evidence="2 3">Sanger_03</strain>
    </source>
</reference>
<keyword evidence="3" id="KW-1185">Reference proteome</keyword>
<feature type="transmembrane region" description="Helical" evidence="1">
    <location>
        <begin position="203"/>
        <end position="226"/>
    </location>
</feature>
<feature type="transmembrane region" description="Helical" evidence="1">
    <location>
        <begin position="174"/>
        <end position="196"/>
    </location>
</feature>
<evidence type="ECO:0000313" key="2">
    <source>
        <dbReference type="EMBL" id="MCU6687619.1"/>
    </source>
</evidence>
<accession>A0ABT2RR71</accession>